<dbReference type="InterPro" id="IPR002575">
    <property type="entry name" value="Aminoglycoside_PTrfase"/>
</dbReference>
<evidence type="ECO:0000259" key="1">
    <source>
        <dbReference type="Pfam" id="PF01636"/>
    </source>
</evidence>
<evidence type="ECO:0000313" key="3">
    <source>
        <dbReference type="Proteomes" id="UP000676967"/>
    </source>
</evidence>
<sequence length="311" mass="33286">MIATVLKRLGLTSDDPVAGLESRSGAGIHPVRTAAGTPAFLKVTPAALGPEARAAAERELRFYREIAPAVPLRTPRLLDVAEYVDARAAASAAGSNDEGADERAGGLALLLEAAGTTRDVRSWTPDLWTTLGRDLAALHDIPLPATWPRPDALTDALTEPDLPTTERFWAATLPRTADLIAARDSLAEAMAAVPPAFVHGDCHTGNLVVAGDTLIFLDWQVCGPGRPTTDLAFPAVRATPAGVAAPTGLIDAYLRHRRLDRASLNLALLAEELSTYVFQWPPFAAYNTRKGIDRVRHRAAHLATRWFAETC</sequence>
<reference evidence="2 3" key="1">
    <citation type="submission" date="2020-08" db="EMBL/GenBank/DDBJ databases">
        <title>Whole genome shotgun sequence of Actinoplanes ianthinogenes NBRC 13996.</title>
        <authorList>
            <person name="Komaki H."/>
            <person name="Tamura T."/>
        </authorList>
    </citation>
    <scope>NUCLEOTIDE SEQUENCE [LARGE SCALE GENOMIC DNA]</scope>
    <source>
        <strain evidence="2 3">NBRC 13996</strain>
    </source>
</reference>
<organism evidence="2 3">
    <name type="scientific">Actinoplanes ianthinogenes</name>
    <dbReference type="NCBI Taxonomy" id="122358"/>
    <lineage>
        <taxon>Bacteria</taxon>
        <taxon>Bacillati</taxon>
        <taxon>Actinomycetota</taxon>
        <taxon>Actinomycetes</taxon>
        <taxon>Micromonosporales</taxon>
        <taxon>Micromonosporaceae</taxon>
        <taxon>Actinoplanes</taxon>
    </lineage>
</organism>
<dbReference type="RefSeq" id="WP_189330275.1">
    <property type="nucleotide sequence ID" value="NZ_AP023356.1"/>
</dbReference>
<dbReference type="EMBL" id="AP023356">
    <property type="protein sequence ID" value="BCJ47929.1"/>
    <property type="molecule type" value="Genomic_DNA"/>
</dbReference>
<proteinExistence type="predicted"/>
<accession>A0ABM7M8M0</accession>
<dbReference type="Pfam" id="PF01636">
    <property type="entry name" value="APH"/>
    <property type="match status" value="1"/>
</dbReference>
<dbReference type="InterPro" id="IPR011009">
    <property type="entry name" value="Kinase-like_dom_sf"/>
</dbReference>
<feature type="domain" description="Aminoglycoside phosphotransferase" evidence="1">
    <location>
        <begin position="32"/>
        <end position="254"/>
    </location>
</feature>
<name>A0ABM7M8M0_9ACTN</name>
<keyword evidence="3" id="KW-1185">Reference proteome</keyword>
<dbReference type="Proteomes" id="UP000676967">
    <property type="component" value="Chromosome"/>
</dbReference>
<gene>
    <name evidence="2" type="ORF">Aiant_85860</name>
</gene>
<evidence type="ECO:0000313" key="2">
    <source>
        <dbReference type="EMBL" id="BCJ47929.1"/>
    </source>
</evidence>
<dbReference type="Gene3D" id="3.90.1200.10">
    <property type="match status" value="1"/>
</dbReference>
<protein>
    <recommendedName>
        <fullName evidence="1">Aminoglycoside phosphotransferase domain-containing protein</fullName>
    </recommendedName>
</protein>
<dbReference type="SUPFAM" id="SSF56112">
    <property type="entry name" value="Protein kinase-like (PK-like)"/>
    <property type="match status" value="1"/>
</dbReference>